<gene>
    <name evidence="1" type="ORF">IAD41_09145</name>
</gene>
<dbReference type="Proteomes" id="UP000824139">
    <property type="component" value="Unassembled WGS sequence"/>
</dbReference>
<reference evidence="1" key="2">
    <citation type="journal article" date="2021" name="PeerJ">
        <title>Extensive microbial diversity within the chicken gut microbiome revealed by metagenomics and culture.</title>
        <authorList>
            <person name="Gilroy R."/>
            <person name="Ravi A."/>
            <person name="Getino M."/>
            <person name="Pursley I."/>
            <person name="Horton D.L."/>
            <person name="Alikhan N.F."/>
            <person name="Baker D."/>
            <person name="Gharbi K."/>
            <person name="Hall N."/>
            <person name="Watson M."/>
            <person name="Adriaenssens E.M."/>
            <person name="Foster-Nyarko E."/>
            <person name="Jarju S."/>
            <person name="Secka A."/>
            <person name="Antonio M."/>
            <person name="Oren A."/>
            <person name="Chaudhuri R.R."/>
            <person name="La Ragione R."/>
            <person name="Hildebrand F."/>
            <person name="Pallen M.J."/>
        </authorList>
    </citation>
    <scope>NUCLEOTIDE SEQUENCE</scope>
    <source>
        <strain evidence="1">CHK152-2994</strain>
    </source>
</reference>
<dbReference type="EMBL" id="DVJO01000199">
    <property type="protein sequence ID" value="HIS83753.1"/>
    <property type="molecule type" value="Genomic_DNA"/>
</dbReference>
<evidence type="ECO:0000313" key="1">
    <source>
        <dbReference type="EMBL" id="HIS83753.1"/>
    </source>
</evidence>
<comment type="caution">
    <text evidence="1">The sequence shown here is derived from an EMBL/GenBank/DDBJ whole genome shotgun (WGS) entry which is preliminary data.</text>
</comment>
<accession>A0A9D1K535</accession>
<name>A0A9D1K535_9BACT</name>
<sequence>MSLGKANFILSNFNAWMGSAANALEEKNNGADWGTSIMNFGRHAMTGTVRNIAAKDIYERTGGDRFGGSYLGYIANAAAGYGTDEADRKGMQNLFGASLLTSMNPFGGCFGVGPFGGGVFGGYYGGFVGMPMMGPPMPPPMPMSTSYTEINISGGCHHRHWHC</sequence>
<reference evidence="1" key="1">
    <citation type="submission" date="2020-10" db="EMBL/GenBank/DDBJ databases">
        <authorList>
            <person name="Gilroy R."/>
        </authorList>
    </citation>
    <scope>NUCLEOTIDE SEQUENCE</scope>
    <source>
        <strain evidence="1">CHK152-2994</strain>
    </source>
</reference>
<protein>
    <submittedName>
        <fullName evidence="1">Uncharacterized protein</fullName>
    </submittedName>
</protein>
<dbReference type="AlphaFoldDB" id="A0A9D1K535"/>
<organism evidence="1 2">
    <name type="scientific">Candidatus Scatenecus faecavium</name>
    <dbReference type="NCBI Taxonomy" id="2840915"/>
    <lineage>
        <taxon>Bacteria</taxon>
        <taxon>Candidatus Scatenecus</taxon>
    </lineage>
</organism>
<evidence type="ECO:0000313" key="2">
    <source>
        <dbReference type="Proteomes" id="UP000824139"/>
    </source>
</evidence>
<proteinExistence type="predicted"/>